<sequence length="170" mass="19032">MFAKIGIIAAIPFILLGAFIATTDTAIVDVKDGDTRIIVPVPVTLAKIAMNFVPQDEMTMESPELYQYRDAIDKVLRELDHAPDGEFVRVKDGQSEVVVEKRGRHFHVEVDDDGTMVRAKMPIKAARRFIDRIDDETFNAKDLLDSFSNTTTGNVVHVIDGDTEVKITIW</sequence>
<gene>
    <name evidence="2" type="ORF">HKN21_13975</name>
</gene>
<dbReference type="EMBL" id="JABDJR010000561">
    <property type="protein sequence ID" value="NNF07867.1"/>
    <property type="molecule type" value="Genomic_DNA"/>
</dbReference>
<feature type="chain" id="PRO_5031553200" evidence="1">
    <location>
        <begin position="24"/>
        <end position="170"/>
    </location>
</feature>
<evidence type="ECO:0000256" key="1">
    <source>
        <dbReference type="SAM" id="SignalP"/>
    </source>
</evidence>
<organism evidence="2 3">
    <name type="scientific">Eiseniibacteriota bacterium</name>
    <dbReference type="NCBI Taxonomy" id="2212470"/>
    <lineage>
        <taxon>Bacteria</taxon>
        <taxon>Candidatus Eiseniibacteriota</taxon>
    </lineage>
</organism>
<feature type="signal peptide" evidence="1">
    <location>
        <begin position="1"/>
        <end position="23"/>
    </location>
</feature>
<comment type="caution">
    <text evidence="2">The sequence shown here is derived from an EMBL/GenBank/DDBJ whole genome shotgun (WGS) entry which is preliminary data.</text>
</comment>
<accession>A0A7Y2H3I4</accession>
<dbReference type="Proteomes" id="UP000547674">
    <property type="component" value="Unassembled WGS sequence"/>
</dbReference>
<keyword evidence="1" id="KW-0732">Signal</keyword>
<dbReference type="AlphaFoldDB" id="A0A7Y2H3I4"/>
<reference evidence="2 3" key="1">
    <citation type="submission" date="2020-03" db="EMBL/GenBank/DDBJ databases">
        <title>Metabolic flexibility allows generalist bacteria to become dominant in a frequently disturbed ecosystem.</title>
        <authorList>
            <person name="Chen Y.-J."/>
            <person name="Leung P.M."/>
            <person name="Bay S.K."/>
            <person name="Hugenholtz P."/>
            <person name="Kessler A.J."/>
            <person name="Shelley G."/>
            <person name="Waite D.W."/>
            <person name="Cook P.L."/>
            <person name="Greening C."/>
        </authorList>
    </citation>
    <scope>NUCLEOTIDE SEQUENCE [LARGE SCALE GENOMIC DNA]</scope>
    <source>
        <strain evidence="2">SS_bin_28</strain>
    </source>
</reference>
<proteinExistence type="predicted"/>
<evidence type="ECO:0000313" key="3">
    <source>
        <dbReference type="Proteomes" id="UP000547674"/>
    </source>
</evidence>
<protein>
    <submittedName>
        <fullName evidence="2">Uncharacterized protein</fullName>
    </submittedName>
</protein>
<name>A0A7Y2H3I4_UNCEI</name>
<evidence type="ECO:0000313" key="2">
    <source>
        <dbReference type="EMBL" id="NNF07867.1"/>
    </source>
</evidence>